<dbReference type="OrthoDB" id="2454247at2"/>
<sequence length="73" mass="8228">MSTRNLEMRFQNDENRTVTVRVPNPREDVTAEEISTVMDDILTHNVLSGTAHTIHTKVGARIVSRDIEDIAIP</sequence>
<keyword evidence="2" id="KW-1185">Reference proteome</keyword>
<dbReference type="AlphaFoldDB" id="A0A1I2BU51"/>
<dbReference type="Proteomes" id="UP000199516">
    <property type="component" value="Unassembled WGS sequence"/>
</dbReference>
<organism evidence="1 2">
    <name type="scientific">Alteribacillus iranensis</name>
    <dbReference type="NCBI Taxonomy" id="930128"/>
    <lineage>
        <taxon>Bacteria</taxon>
        <taxon>Bacillati</taxon>
        <taxon>Bacillota</taxon>
        <taxon>Bacilli</taxon>
        <taxon>Bacillales</taxon>
        <taxon>Bacillaceae</taxon>
        <taxon>Alteribacillus</taxon>
    </lineage>
</organism>
<dbReference type="InterPro" id="IPR021321">
    <property type="entry name" value="DUF2922"/>
</dbReference>
<reference evidence="1 2" key="1">
    <citation type="submission" date="2016-10" db="EMBL/GenBank/DDBJ databases">
        <authorList>
            <person name="de Groot N.N."/>
        </authorList>
    </citation>
    <scope>NUCLEOTIDE SEQUENCE [LARGE SCALE GENOMIC DNA]</scope>
    <source>
        <strain evidence="1 2">DSM 23995</strain>
    </source>
</reference>
<gene>
    <name evidence="1" type="ORF">SAMN05192532_102500</name>
</gene>
<dbReference type="Pfam" id="PF11148">
    <property type="entry name" value="DUF2922"/>
    <property type="match status" value="1"/>
</dbReference>
<proteinExistence type="predicted"/>
<dbReference type="EMBL" id="FONT01000002">
    <property type="protein sequence ID" value="SFE59448.1"/>
    <property type="molecule type" value="Genomic_DNA"/>
</dbReference>
<accession>A0A1I2BU51</accession>
<dbReference type="STRING" id="930128.SAMN05192532_102500"/>
<dbReference type="RefSeq" id="WP_091659145.1">
    <property type="nucleotide sequence ID" value="NZ_FONT01000002.1"/>
</dbReference>
<evidence type="ECO:0008006" key="3">
    <source>
        <dbReference type="Google" id="ProtNLM"/>
    </source>
</evidence>
<name>A0A1I2BU51_9BACI</name>
<protein>
    <recommendedName>
        <fullName evidence="3">DUF2922 domain-containing protein</fullName>
    </recommendedName>
</protein>
<evidence type="ECO:0000313" key="1">
    <source>
        <dbReference type="EMBL" id="SFE59448.1"/>
    </source>
</evidence>
<evidence type="ECO:0000313" key="2">
    <source>
        <dbReference type="Proteomes" id="UP000199516"/>
    </source>
</evidence>